<proteinExistence type="predicted"/>
<reference evidence="2 3" key="1">
    <citation type="journal article" date="2012" name="Genome Biol.">
        <title>Genome and low-iron response of an oceanic diatom adapted to chronic iron limitation.</title>
        <authorList>
            <person name="Lommer M."/>
            <person name="Specht M."/>
            <person name="Roy A.S."/>
            <person name="Kraemer L."/>
            <person name="Andreson R."/>
            <person name="Gutowska M.A."/>
            <person name="Wolf J."/>
            <person name="Bergner S.V."/>
            <person name="Schilhabel M.B."/>
            <person name="Klostermeier U.C."/>
            <person name="Beiko R.G."/>
            <person name="Rosenstiel P."/>
            <person name="Hippler M."/>
            <person name="Laroche J."/>
        </authorList>
    </citation>
    <scope>NUCLEOTIDE SEQUENCE [LARGE SCALE GENOMIC DNA]</scope>
    <source>
        <strain evidence="2 3">CCMP1005</strain>
    </source>
</reference>
<gene>
    <name evidence="2" type="ORF">THAOC_16715</name>
</gene>
<dbReference type="Proteomes" id="UP000266841">
    <property type="component" value="Unassembled WGS sequence"/>
</dbReference>
<protein>
    <submittedName>
        <fullName evidence="2">Uncharacterized protein</fullName>
    </submittedName>
</protein>
<dbReference type="AlphaFoldDB" id="K0S965"/>
<feature type="compositionally biased region" description="Low complexity" evidence="1">
    <location>
        <begin position="338"/>
        <end position="353"/>
    </location>
</feature>
<name>K0S965_THAOC</name>
<evidence type="ECO:0000313" key="2">
    <source>
        <dbReference type="EMBL" id="EJK62663.1"/>
    </source>
</evidence>
<comment type="caution">
    <text evidence="2">The sequence shown here is derived from an EMBL/GenBank/DDBJ whole genome shotgun (WGS) entry which is preliminary data.</text>
</comment>
<dbReference type="EMBL" id="AGNL01018706">
    <property type="protein sequence ID" value="EJK62663.1"/>
    <property type="molecule type" value="Genomic_DNA"/>
</dbReference>
<organism evidence="2 3">
    <name type="scientific">Thalassiosira oceanica</name>
    <name type="common">Marine diatom</name>
    <dbReference type="NCBI Taxonomy" id="159749"/>
    <lineage>
        <taxon>Eukaryota</taxon>
        <taxon>Sar</taxon>
        <taxon>Stramenopiles</taxon>
        <taxon>Ochrophyta</taxon>
        <taxon>Bacillariophyta</taxon>
        <taxon>Coscinodiscophyceae</taxon>
        <taxon>Thalassiosirophycidae</taxon>
        <taxon>Thalassiosirales</taxon>
        <taxon>Thalassiosiraceae</taxon>
        <taxon>Thalassiosira</taxon>
    </lineage>
</organism>
<dbReference type="Gene3D" id="1.10.472.10">
    <property type="entry name" value="Cyclin-like"/>
    <property type="match status" value="2"/>
</dbReference>
<evidence type="ECO:0000313" key="3">
    <source>
        <dbReference type="Proteomes" id="UP000266841"/>
    </source>
</evidence>
<dbReference type="OrthoDB" id="56529at2759"/>
<sequence>MDRVSSESFQSEYVSDALAAMLDKERSTQYLRIMPRLDSEYACDRRRVIDWCYSLIERRRCKPSIGTVESADSPKSAPSSQDMSDICLGEYSAEEISSEELCIIQTLSWYIFPVTGSHVAQHVLALVDCVDTVSEDYMAFLEGLHSQIECSIRDVGLTTSRRPSSIALAAILNSAKNMTDVNCRQVIIRTVMLAINRFDFDSPWDIDAIQQDIMHLSIENWDGAERSIDTSPQTHEEQAQATRLAFQHMVSQYGGYCELEQASNTQIMCESATQGQLTERGDVGYYCGPVQFEGEESVSDEDVRSDAGIVDEDEIEERTRQLTQNPRSPQKRSRLRRSSTSSLHSGSRSTTTLETIPEGYSLELIRSESFNNVSILSLRDFGPFMQFD</sequence>
<keyword evidence="3" id="KW-1185">Reference proteome</keyword>
<feature type="region of interest" description="Disordered" evidence="1">
    <location>
        <begin position="318"/>
        <end position="354"/>
    </location>
</feature>
<accession>K0S965</accession>
<evidence type="ECO:0000256" key="1">
    <source>
        <dbReference type="SAM" id="MobiDB-lite"/>
    </source>
</evidence>